<dbReference type="PROSITE" id="PS00955">
    <property type="entry name" value="IGP_DEHYDRATASE_2"/>
    <property type="match status" value="1"/>
</dbReference>
<dbReference type="FunFam" id="3.30.230.40:FF:000001">
    <property type="entry name" value="Imidazoleglycerol-phosphate dehydratase HisB"/>
    <property type="match status" value="1"/>
</dbReference>
<proteinExistence type="inferred from homology"/>
<dbReference type="HAMAP" id="MF_00076">
    <property type="entry name" value="HisB"/>
    <property type="match status" value="1"/>
</dbReference>
<comment type="pathway">
    <text evidence="1 6 7">Amino-acid biosynthesis; L-histidine biosynthesis; L-histidine from 5-phospho-alpha-D-ribose 1-diphosphate: step 6/9.</text>
</comment>
<dbReference type="FunFam" id="3.30.230.40:FF:000003">
    <property type="entry name" value="Imidazoleglycerol-phosphate dehydratase HisB"/>
    <property type="match status" value="1"/>
</dbReference>
<dbReference type="InterPro" id="IPR000807">
    <property type="entry name" value="ImidazoleglycerolP_deHydtase"/>
</dbReference>
<evidence type="ECO:0000313" key="8">
    <source>
        <dbReference type="EMBL" id="MBA2882420.1"/>
    </source>
</evidence>
<dbReference type="GO" id="GO:0000105">
    <property type="term" value="P:L-histidine biosynthetic process"/>
    <property type="evidence" value="ECO:0007669"/>
    <property type="project" value="UniProtKB-UniRule"/>
</dbReference>
<dbReference type="SUPFAM" id="SSF54211">
    <property type="entry name" value="Ribosomal protein S5 domain 2-like"/>
    <property type="match status" value="2"/>
</dbReference>
<keyword evidence="5 6" id="KW-0456">Lyase</keyword>
<dbReference type="GO" id="GO:0004424">
    <property type="term" value="F:imidazoleglycerol-phosphate dehydratase activity"/>
    <property type="evidence" value="ECO:0007669"/>
    <property type="project" value="UniProtKB-UniRule"/>
</dbReference>
<dbReference type="InterPro" id="IPR038494">
    <property type="entry name" value="IGPD_sf"/>
</dbReference>
<evidence type="ECO:0000256" key="2">
    <source>
        <dbReference type="ARBA" id="ARBA00016664"/>
    </source>
</evidence>
<evidence type="ECO:0000256" key="6">
    <source>
        <dbReference type="HAMAP-Rule" id="MF_00076"/>
    </source>
</evidence>
<dbReference type="Gene3D" id="3.30.230.40">
    <property type="entry name" value="Imidazole glycerol phosphate dehydratase, domain 1"/>
    <property type="match status" value="2"/>
</dbReference>
<protein>
    <recommendedName>
        <fullName evidence="2 6">Imidazoleglycerol-phosphate dehydratase</fullName>
        <shortName evidence="6">IGPD</shortName>
        <ecNumber evidence="6 7">4.2.1.19</ecNumber>
    </recommendedName>
</protein>
<keyword evidence="3 6" id="KW-0028">Amino-acid biosynthesis</keyword>
<evidence type="ECO:0000256" key="4">
    <source>
        <dbReference type="ARBA" id="ARBA00023102"/>
    </source>
</evidence>
<evidence type="ECO:0000256" key="7">
    <source>
        <dbReference type="RuleBase" id="RU000599"/>
    </source>
</evidence>
<comment type="similarity">
    <text evidence="6 7">Belongs to the imidazoleglycerol-phosphate dehydratase family.</text>
</comment>
<dbReference type="EC" id="4.2.1.19" evidence="6 7"/>
<dbReference type="CDD" id="cd07914">
    <property type="entry name" value="IGPD"/>
    <property type="match status" value="1"/>
</dbReference>
<dbReference type="GO" id="GO:0005737">
    <property type="term" value="C:cytoplasm"/>
    <property type="evidence" value="ECO:0007669"/>
    <property type="project" value="UniProtKB-SubCell"/>
</dbReference>
<evidence type="ECO:0000256" key="3">
    <source>
        <dbReference type="ARBA" id="ARBA00022605"/>
    </source>
</evidence>
<dbReference type="InterPro" id="IPR020565">
    <property type="entry name" value="ImidazoleglycerP_deHydtase_CS"/>
</dbReference>
<dbReference type="Proteomes" id="UP000525298">
    <property type="component" value="Unassembled WGS sequence"/>
</dbReference>
<accession>A0A7W0CB05</accession>
<sequence length="195" mass="21289">MARTAEAERSTKETRISAKIDIDGSGKHDIDTGIAFFDHMLTLFAVHGLFDLHVHARGDIDVDFHHTVEDAGIVLGDVICRALGDKTGIVRYGFAATPMDDALCQAVVDLSGRPYLVYDLPAGLYPDSDFSPQLAKEFFRALVNAVGMNLHIRVPYGENNHHITESVFKSVGRAMDQATSYDPRIAGVQSTKGTL</sequence>
<dbReference type="PANTHER" id="PTHR23133">
    <property type="entry name" value="IMIDAZOLEGLYCEROL-PHOSPHATE DEHYDRATASE HIS7"/>
    <property type="match status" value="1"/>
</dbReference>
<dbReference type="NCBIfam" id="NF002111">
    <property type="entry name" value="PRK00951.2-1"/>
    <property type="match status" value="1"/>
</dbReference>
<dbReference type="NCBIfam" id="NF002114">
    <property type="entry name" value="PRK00951.2-4"/>
    <property type="match status" value="1"/>
</dbReference>
<comment type="catalytic activity">
    <reaction evidence="6 7">
        <text>D-erythro-1-(imidazol-4-yl)glycerol 3-phosphate = 3-(imidazol-4-yl)-2-oxopropyl phosphate + H2O</text>
        <dbReference type="Rhea" id="RHEA:11040"/>
        <dbReference type="ChEBI" id="CHEBI:15377"/>
        <dbReference type="ChEBI" id="CHEBI:57766"/>
        <dbReference type="ChEBI" id="CHEBI:58278"/>
        <dbReference type="EC" id="4.2.1.19"/>
    </reaction>
</comment>
<keyword evidence="9" id="KW-1185">Reference proteome</keyword>
<comment type="caution">
    <text evidence="8">The sequence shown here is derived from an EMBL/GenBank/DDBJ whole genome shotgun (WGS) entry which is preliminary data.</text>
</comment>
<keyword evidence="6" id="KW-0963">Cytoplasm</keyword>
<name>A0A7W0CB05_9BACT</name>
<dbReference type="PROSITE" id="PS00954">
    <property type="entry name" value="IGP_DEHYDRATASE_1"/>
    <property type="match status" value="1"/>
</dbReference>
<reference evidence="8 9" key="1">
    <citation type="submission" date="2020-07" db="EMBL/GenBank/DDBJ databases">
        <title>Genomic Encyclopedia of Type Strains, Phase IV (KMG-IV): sequencing the most valuable type-strain genomes for metagenomic binning, comparative biology and taxonomic classification.</title>
        <authorList>
            <person name="Goeker M."/>
        </authorList>
    </citation>
    <scope>NUCLEOTIDE SEQUENCE [LARGE SCALE GENOMIC DNA]</scope>
    <source>
        <strain evidence="8 9">DSM 17721</strain>
    </source>
</reference>
<dbReference type="Pfam" id="PF00475">
    <property type="entry name" value="IGPD"/>
    <property type="match status" value="1"/>
</dbReference>
<dbReference type="EMBL" id="JACDUS010000009">
    <property type="protein sequence ID" value="MBA2882420.1"/>
    <property type="molecule type" value="Genomic_DNA"/>
</dbReference>
<comment type="subcellular location">
    <subcellularLocation>
        <location evidence="6 7">Cytoplasm</location>
    </subcellularLocation>
</comment>
<keyword evidence="4 6" id="KW-0368">Histidine biosynthesis</keyword>
<dbReference type="RefSeq" id="WP_181552055.1">
    <property type="nucleotide sequence ID" value="NZ_JACDUS010000009.1"/>
</dbReference>
<dbReference type="InterPro" id="IPR020568">
    <property type="entry name" value="Ribosomal_Su5_D2-typ_SF"/>
</dbReference>
<gene>
    <name evidence="6" type="primary">hisB</name>
    <name evidence="8" type="ORF">HNR65_002767</name>
</gene>
<dbReference type="UniPathway" id="UPA00031">
    <property type="reaction ID" value="UER00011"/>
</dbReference>
<evidence type="ECO:0000313" key="9">
    <source>
        <dbReference type="Proteomes" id="UP000525298"/>
    </source>
</evidence>
<dbReference type="AlphaFoldDB" id="A0A7W0CB05"/>
<evidence type="ECO:0000256" key="5">
    <source>
        <dbReference type="ARBA" id="ARBA00023239"/>
    </source>
</evidence>
<evidence type="ECO:0000256" key="1">
    <source>
        <dbReference type="ARBA" id="ARBA00005047"/>
    </source>
</evidence>
<organism evidence="8 9">
    <name type="scientific">Desulfosalsimonas propionicica</name>
    <dbReference type="NCBI Taxonomy" id="332175"/>
    <lineage>
        <taxon>Bacteria</taxon>
        <taxon>Pseudomonadati</taxon>
        <taxon>Thermodesulfobacteriota</taxon>
        <taxon>Desulfobacteria</taxon>
        <taxon>Desulfobacterales</taxon>
        <taxon>Desulfosalsimonadaceae</taxon>
        <taxon>Desulfosalsimonas</taxon>
    </lineage>
</organism>
<dbReference type="PANTHER" id="PTHR23133:SF2">
    <property type="entry name" value="IMIDAZOLEGLYCEROL-PHOSPHATE DEHYDRATASE"/>
    <property type="match status" value="1"/>
</dbReference>